<feature type="region of interest" description="Disordered" evidence="1">
    <location>
        <begin position="56"/>
        <end position="85"/>
    </location>
</feature>
<proteinExistence type="predicted"/>
<dbReference type="EMBL" id="KV196408">
    <property type="protein sequence ID" value="KZT75762.1"/>
    <property type="molecule type" value="Genomic_DNA"/>
</dbReference>
<evidence type="ECO:0000313" key="3">
    <source>
        <dbReference type="Proteomes" id="UP000250235"/>
    </source>
</evidence>
<reference evidence="2 3" key="1">
    <citation type="journal article" date="2015" name="Proc. Natl. Acad. Sci. U.S.A.">
        <title>The resurrection genome of Boea hygrometrica: A blueprint for survival of dehydration.</title>
        <authorList>
            <person name="Xiao L."/>
            <person name="Yang G."/>
            <person name="Zhang L."/>
            <person name="Yang X."/>
            <person name="Zhao S."/>
            <person name="Ji Z."/>
            <person name="Zhou Q."/>
            <person name="Hu M."/>
            <person name="Wang Y."/>
            <person name="Chen M."/>
            <person name="Xu Y."/>
            <person name="Jin H."/>
            <person name="Xiao X."/>
            <person name="Hu G."/>
            <person name="Bao F."/>
            <person name="Hu Y."/>
            <person name="Wan P."/>
            <person name="Li L."/>
            <person name="Deng X."/>
            <person name="Kuang T."/>
            <person name="Xiang C."/>
            <person name="Zhu J.K."/>
            <person name="Oliver M.J."/>
            <person name="He Y."/>
        </authorList>
    </citation>
    <scope>NUCLEOTIDE SEQUENCE [LARGE SCALE GENOMIC DNA]</scope>
    <source>
        <strain evidence="3">cv. XS01</strain>
    </source>
</reference>
<accession>A0A2Z6ZRL1</accession>
<keyword evidence="3" id="KW-1185">Reference proteome</keyword>
<evidence type="ECO:0000313" key="2">
    <source>
        <dbReference type="EMBL" id="KZT75762.1"/>
    </source>
</evidence>
<sequence length="119" mass="13758">MHRMFDVSPCWRLGAWLRPDSQGIWHFKVGGGRSPQSGPRLDARLLRQSVLEELTNLPRMESPQQGDRNKSDHGKRRREARRGGAVADATSILFRFDSEKFKVRYNKAAIVLIRSELWL</sequence>
<dbReference type="AlphaFoldDB" id="A0A2Z6ZRL1"/>
<evidence type="ECO:0000256" key="1">
    <source>
        <dbReference type="SAM" id="MobiDB-lite"/>
    </source>
</evidence>
<organism evidence="2 3">
    <name type="scientific">Dorcoceras hygrometricum</name>
    <dbReference type="NCBI Taxonomy" id="472368"/>
    <lineage>
        <taxon>Eukaryota</taxon>
        <taxon>Viridiplantae</taxon>
        <taxon>Streptophyta</taxon>
        <taxon>Embryophyta</taxon>
        <taxon>Tracheophyta</taxon>
        <taxon>Spermatophyta</taxon>
        <taxon>Magnoliopsida</taxon>
        <taxon>eudicotyledons</taxon>
        <taxon>Gunneridae</taxon>
        <taxon>Pentapetalae</taxon>
        <taxon>asterids</taxon>
        <taxon>lamiids</taxon>
        <taxon>Lamiales</taxon>
        <taxon>Gesneriaceae</taxon>
        <taxon>Didymocarpoideae</taxon>
        <taxon>Trichosporeae</taxon>
        <taxon>Loxocarpinae</taxon>
        <taxon>Dorcoceras</taxon>
    </lineage>
</organism>
<gene>
    <name evidence="2" type="ORF">F511_47213</name>
</gene>
<name>A0A2Z6ZRL1_9LAMI</name>
<dbReference type="Proteomes" id="UP000250235">
    <property type="component" value="Unassembled WGS sequence"/>
</dbReference>
<protein>
    <submittedName>
        <fullName evidence="2">FBD-associated F-box protein-like</fullName>
    </submittedName>
</protein>